<comment type="caution">
    <text evidence="3">The sequence shown here is derived from an EMBL/GenBank/DDBJ whole genome shotgun (WGS) entry which is preliminary data.</text>
</comment>
<dbReference type="AlphaFoldDB" id="A0A699SGW4"/>
<feature type="compositionally biased region" description="Polar residues" evidence="1">
    <location>
        <begin position="176"/>
        <end position="188"/>
    </location>
</feature>
<feature type="region of interest" description="Disordered" evidence="1">
    <location>
        <begin position="154"/>
        <end position="212"/>
    </location>
</feature>
<dbReference type="Pfam" id="PF03732">
    <property type="entry name" value="Retrotrans_gag"/>
    <property type="match status" value="1"/>
</dbReference>
<protein>
    <recommendedName>
        <fullName evidence="2">Retrotransposon gag domain-containing protein</fullName>
    </recommendedName>
</protein>
<evidence type="ECO:0000259" key="2">
    <source>
        <dbReference type="Pfam" id="PF03732"/>
    </source>
</evidence>
<feature type="non-terminal residue" evidence="3">
    <location>
        <position position="212"/>
    </location>
</feature>
<dbReference type="EMBL" id="BKCJ011163052">
    <property type="protein sequence ID" value="GFC96924.1"/>
    <property type="molecule type" value="Genomic_DNA"/>
</dbReference>
<accession>A0A699SGW4</accession>
<feature type="non-terminal residue" evidence="3">
    <location>
        <position position="1"/>
    </location>
</feature>
<proteinExistence type="predicted"/>
<dbReference type="InterPro" id="IPR005162">
    <property type="entry name" value="Retrotrans_gag_dom"/>
</dbReference>
<gene>
    <name evidence="3" type="ORF">Tci_868894</name>
</gene>
<evidence type="ECO:0000256" key="1">
    <source>
        <dbReference type="SAM" id="MobiDB-lite"/>
    </source>
</evidence>
<organism evidence="3">
    <name type="scientific">Tanacetum cinerariifolium</name>
    <name type="common">Dalmatian daisy</name>
    <name type="synonym">Chrysanthemum cinerariifolium</name>
    <dbReference type="NCBI Taxonomy" id="118510"/>
    <lineage>
        <taxon>Eukaryota</taxon>
        <taxon>Viridiplantae</taxon>
        <taxon>Streptophyta</taxon>
        <taxon>Embryophyta</taxon>
        <taxon>Tracheophyta</taxon>
        <taxon>Spermatophyta</taxon>
        <taxon>Magnoliopsida</taxon>
        <taxon>eudicotyledons</taxon>
        <taxon>Gunneridae</taxon>
        <taxon>Pentapetalae</taxon>
        <taxon>asterids</taxon>
        <taxon>campanulids</taxon>
        <taxon>Asterales</taxon>
        <taxon>Asteraceae</taxon>
        <taxon>Asteroideae</taxon>
        <taxon>Anthemideae</taxon>
        <taxon>Anthemidinae</taxon>
        <taxon>Tanacetum</taxon>
    </lineage>
</organism>
<evidence type="ECO:0000313" key="3">
    <source>
        <dbReference type="EMBL" id="GFC96924.1"/>
    </source>
</evidence>
<name>A0A699SGW4_TANCI</name>
<feature type="compositionally biased region" description="Basic and acidic residues" evidence="1">
    <location>
        <begin position="189"/>
        <end position="205"/>
    </location>
</feature>
<reference evidence="3" key="1">
    <citation type="journal article" date="2019" name="Sci. Rep.">
        <title>Draft genome of Tanacetum cinerariifolium, the natural source of mosquito coil.</title>
        <authorList>
            <person name="Yamashiro T."/>
            <person name="Shiraishi A."/>
            <person name="Satake H."/>
            <person name="Nakayama K."/>
        </authorList>
    </citation>
    <scope>NUCLEOTIDE SEQUENCE</scope>
</reference>
<feature type="domain" description="Retrotransposon gag" evidence="2">
    <location>
        <begin position="56"/>
        <end position="111"/>
    </location>
</feature>
<sequence>GGHPPPVSIHTWLKRFNKQKPHSFEKAIAPVDMENWISHMEKIFDVIGCEDAFKTRLAVYKFEGNALAWWKAYKQAKGGDAWLITVTWAEFKKLFFLQFFPRAEQERAAAGIEEEQAKNFQWGLRRSTLNHLMCMSYTDVSQVANVARNYEILHERDDDDTERPDKRHKSGDRHQPTSQQSSHRNYGHNNDRHGSDRRGGSDNHHSSNNNYS</sequence>